<dbReference type="Gene3D" id="3.30.200.20">
    <property type="entry name" value="Phosphorylase Kinase, domain 1"/>
    <property type="match status" value="1"/>
</dbReference>
<evidence type="ECO:0000259" key="13">
    <source>
        <dbReference type="PROSITE" id="PS50011"/>
    </source>
</evidence>
<evidence type="ECO:0000256" key="1">
    <source>
        <dbReference type="ARBA" id="ARBA00012513"/>
    </source>
</evidence>
<dbReference type="GO" id="GO:0005524">
    <property type="term" value="F:ATP binding"/>
    <property type="evidence" value="ECO:0007669"/>
    <property type="project" value="UniProtKB-UniRule"/>
</dbReference>
<evidence type="ECO:0000256" key="9">
    <source>
        <dbReference type="ARBA" id="ARBA00048659"/>
    </source>
</evidence>
<dbReference type="PROSITE" id="PS00108">
    <property type="entry name" value="PROTEIN_KINASE_ST"/>
    <property type="match status" value="1"/>
</dbReference>
<evidence type="ECO:0000256" key="5">
    <source>
        <dbReference type="ARBA" id="ARBA00022777"/>
    </source>
</evidence>
<dbReference type="InterPro" id="IPR011009">
    <property type="entry name" value="Kinase-like_dom_sf"/>
</dbReference>
<feature type="region of interest" description="Disordered" evidence="12">
    <location>
        <begin position="130"/>
        <end position="149"/>
    </location>
</feature>
<feature type="region of interest" description="Disordered" evidence="12">
    <location>
        <begin position="154"/>
        <end position="180"/>
    </location>
</feature>
<keyword evidence="3" id="KW-0808">Transferase</keyword>
<comment type="catalytic activity">
    <reaction evidence="9">
        <text>L-threonyl-[protein] + ATP = O-phospho-L-threonyl-[protein] + ADP + H(+)</text>
        <dbReference type="Rhea" id="RHEA:46608"/>
        <dbReference type="Rhea" id="RHEA-COMP:11060"/>
        <dbReference type="Rhea" id="RHEA-COMP:11605"/>
        <dbReference type="ChEBI" id="CHEBI:15378"/>
        <dbReference type="ChEBI" id="CHEBI:30013"/>
        <dbReference type="ChEBI" id="CHEBI:30616"/>
        <dbReference type="ChEBI" id="CHEBI:61977"/>
        <dbReference type="ChEBI" id="CHEBI:456216"/>
        <dbReference type="EC" id="2.7.11.1"/>
    </reaction>
    <physiologicalReaction direction="left-to-right" evidence="9">
        <dbReference type="Rhea" id="RHEA:46609"/>
    </physiologicalReaction>
</comment>
<dbReference type="InterPro" id="IPR000719">
    <property type="entry name" value="Prot_kinase_dom"/>
</dbReference>
<reference evidence="14" key="1">
    <citation type="journal article" date="2012" name="Nature">
        <title>The oyster genome reveals stress adaptation and complexity of shell formation.</title>
        <authorList>
            <person name="Zhang G."/>
            <person name="Fang X."/>
            <person name="Guo X."/>
            <person name="Li L."/>
            <person name="Luo R."/>
            <person name="Xu F."/>
            <person name="Yang P."/>
            <person name="Zhang L."/>
            <person name="Wang X."/>
            <person name="Qi H."/>
            <person name="Xiong Z."/>
            <person name="Que H."/>
            <person name="Xie Y."/>
            <person name="Holland P.W."/>
            <person name="Paps J."/>
            <person name="Zhu Y."/>
            <person name="Wu F."/>
            <person name="Chen Y."/>
            <person name="Wang J."/>
            <person name="Peng C."/>
            <person name="Meng J."/>
            <person name="Yang L."/>
            <person name="Liu J."/>
            <person name="Wen B."/>
            <person name="Zhang N."/>
            <person name="Huang Z."/>
            <person name="Zhu Q."/>
            <person name="Feng Y."/>
            <person name="Mount A."/>
            <person name="Hedgecock D."/>
            <person name="Xu Z."/>
            <person name="Liu Y."/>
            <person name="Domazet-Loso T."/>
            <person name="Du Y."/>
            <person name="Sun X."/>
            <person name="Zhang S."/>
            <person name="Liu B."/>
            <person name="Cheng P."/>
            <person name="Jiang X."/>
            <person name="Li J."/>
            <person name="Fan D."/>
            <person name="Wang W."/>
            <person name="Fu W."/>
            <person name="Wang T."/>
            <person name="Wang B."/>
            <person name="Zhang J."/>
            <person name="Peng Z."/>
            <person name="Li Y."/>
            <person name="Li N."/>
            <person name="Wang J."/>
            <person name="Chen M."/>
            <person name="He Y."/>
            <person name="Tan F."/>
            <person name="Song X."/>
            <person name="Zheng Q."/>
            <person name="Huang R."/>
            <person name="Yang H."/>
            <person name="Du X."/>
            <person name="Chen L."/>
            <person name="Yang M."/>
            <person name="Gaffney P.M."/>
            <person name="Wang S."/>
            <person name="Luo L."/>
            <person name="She Z."/>
            <person name="Ming Y."/>
            <person name="Huang W."/>
            <person name="Zhang S."/>
            <person name="Huang B."/>
            <person name="Zhang Y."/>
            <person name="Qu T."/>
            <person name="Ni P."/>
            <person name="Miao G."/>
            <person name="Wang J."/>
            <person name="Wang Q."/>
            <person name="Steinberg C.E."/>
            <person name="Wang H."/>
            <person name="Li N."/>
            <person name="Qian L."/>
            <person name="Zhang G."/>
            <person name="Li Y."/>
            <person name="Yang H."/>
            <person name="Liu X."/>
            <person name="Wang J."/>
            <person name="Yin Y."/>
            <person name="Wang J."/>
        </authorList>
    </citation>
    <scope>NUCLEOTIDE SEQUENCE [LARGE SCALE GENOMIC DNA]</scope>
    <source>
        <strain evidence="14">05x7-T-G4-1.051#20</strain>
    </source>
</reference>
<dbReference type="PROSITE" id="PS50011">
    <property type="entry name" value="PROTEIN_KINASE_DOM"/>
    <property type="match status" value="1"/>
</dbReference>
<feature type="compositionally biased region" description="Low complexity" evidence="12">
    <location>
        <begin position="162"/>
        <end position="180"/>
    </location>
</feature>
<proteinExistence type="inferred from homology"/>
<keyword evidence="7" id="KW-0652">Protein synthesis inhibitor</keyword>
<dbReference type="InterPro" id="IPR008271">
    <property type="entry name" value="Ser/Thr_kinase_AS"/>
</dbReference>
<protein>
    <recommendedName>
        <fullName evidence="1">non-specific serine/threonine protein kinase</fullName>
        <ecNumber evidence="1">2.7.11.1</ecNumber>
    </recommendedName>
</protein>
<keyword evidence="6 11" id="KW-0067">ATP-binding</keyword>
<dbReference type="InterPro" id="IPR017441">
    <property type="entry name" value="Protein_kinase_ATP_BS"/>
</dbReference>
<dbReference type="HOGENOM" id="CLU_588298_0_0_1"/>
<gene>
    <name evidence="14" type="ORF">CGI_10016395</name>
</gene>
<evidence type="ECO:0000256" key="4">
    <source>
        <dbReference type="ARBA" id="ARBA00022741"/>
    </source>
</evidence>
<keyword evidence="4 11" id="KW-0547">Nucleotide-binding</keyword>
<keyword evidence="5 14" id="KW-0418">Kinase</keyword>
<dbReference type="PANTHER" id="PTHR11042">
    <property type="entry name" value="EUKARYOTIC TRANSLATION INITIATION FACTOR 2-ALPHA KINASE EIF2-ALPHA KINASE -RELATED"/>
    <property type="match status" value="1"/>
</dbReference>
<dbReference type="Gene3D" id="1.10.510.10">
    <property type="entry name" value="Transferase(Phosphotransferase) domain 1"/>
    <property type="match status" value="1"/>
</dbReference>
<dbReference type="GO" id="GO:0004694">
    <property type="term" value="F:eukaryotic translation initiation factor 2alpha kinase activity"/>
    <property type="evidence" value="ECO:0007669"/>
    <property type="project" value="TreeGrafter"/>
</dbReference>
<organism evidence="14">
    <name type="scientific">Magallana gigas</name>
    <name type="common">Pacific oyster</name>
    <name type="synonym">Crassostrea gigas</name>
    <dbReference type="NCBI Taxonomy" id="29159"/>
    <lineage>
        <taxon>Eukaryota</taxon>
        <taxon>Metazoa</taxon>
        <taxon>Spiralia</taxon>
        <taxon>Lophotrochozoa</taxon>
        <taxon>Mollusca</taxon>
        <taxon>Bivalvia</taxon>
        <taxon>Autobranchia</taxon>
        <taxon>Pteriomorphia</taxon>
        <taxon>Ostreida</taxon>
        <taxon>Ostreoidea</taxon>
        <taxon>Ostreidae</taxon>
        <taxon>Magallana</taxon>
    </lineage>
</organism>
<dbReference type="PANTHER" id="PTHR11042:SF160">
    <property type="entry name" value="EUKARYOTIC TRANSLATION INITIATION FACTOR 2-ALPHA KINASE 1"/>
    <property type="match status" value="1"/>
</dbReference>
<evidence type="ECO:0000256" key="11">
    <source>
        <dbReference type="RuleBase" id="RU000304"/>
    </source>
</evidence>
<dbReference type="InterPro" id="IPR050339">
    <property type="entry name" value="CC_SR_Kinase"/>
</dbReference>
<dbReference type="SMART" id="SM00220">
    <property type="entry name" value="S_TKc"/>
    <property type="match status" value="1"/>
</dbReference>
<evidence type="ECO:0000256" key="7">
    <source>
        <dbReference type="ARBA" id="ARBA00023193"/>
    </source>
</evidence>
<comment type="catalytic activity">
    <reaction evidence="10">
        <text>L-seryl-[protein] + ATP = O-phospho-L-seryl-[protein] + ADP + H(+)</text>
        <dbReference type="Rhea" id="RHEA:17989"/>
        <dbReference type="Rhea" id="RHEA-COMP:9863"/>
        <dbReference type="Rhea" id="RHEA-COMP:11604"/>
        <dbReference type="ChEBI" id="CHEBI:15378"/>
        <dbReference type="ChEBI" id="CHEBI:29999"/>
        <dbReference type="ChEBI" id="CHEBI:30616"/>
        <dbReference type="ChEBI" id="CHEBI:83421"/>
        <dbReference type="ChEBI" id="CHEBI:456216"/>
        <dbReference type="EC" id="2.7.11.1"/>
    </reaction>
    <physiologicalReaction direction="left-to-right" evidence="10">
        <dbReference type="Rhea" id="RHEA:17990"/>
    </physiologicalReaction>
</comment>
<dbReference type="AlphaFoldDB" id="K1QD19"/>
<keyword evidence="2 11" id="KW-0723">Serine/threonine-protein kinase</keyword>
<evidence type="ECO:0000256" key="8">
    <source>
        <dbReference type="ARBA" id="ARBA00037982"/>
    </source>
</evidence>
<feature type="domain" description="Protein kinase" evidence="13">
    <location>
        <begin position="58"/>
        <end position="385"/>
    </location>
</feature>
<comment type="similarity">
    <text evidence="8">Belongs to the protein kinase superfamily. Ser/Thr protein kinase family. GCN2 subfamily.</text>
</comment>
<evidence type="ECO:0000256" key="2">
    <source>
        <dbReference type="ARBA" id="ARBA00022527"/>
    </source>
</evidence>
<evidence type="ECO:0000256" key="10">
    <source>
        <dbReference type="ARBA" id="ARBA00048977"/>
    </source>
</evidence>
<dbReference type="GO" id="GO:0005737">
    <property type="term" value="C:cytoplasm"/>
    <property type="evidence" value="ECO:0007669"/>
    <property type="project" value="TreeGrafter"/>
</dbReference>
<evidence type="ECO:0000313" key="14">
    <source>
        <dbReference type="EMBL" id="EKC34807.1"/>
    </source>
</evidence>
<feature type="region of interest" description="Disordered" evidence="12">
    <location>
        <begin position="388"/>
        <end position="436"/>
    </location>
</feature>
<evidence type="ECO:0000256" key="6">
    <source>
        <dbReference type="ARBA" id="ARBA00022840"/>
    </source>
</evidence>
<dbReference type="GO" id="GO:0005634">
    <property type="term" value="C:nucleus"/>
    <property type="evidence" value="ECO:0007669"/>
    <property type="project" value="TreeGrafter"/>
</dbReference>
<sequence length="465" mass="53208">MATTNNNALNLRDSIDNEDLWEIGSTDMSSMDNTSSDSLDQDVIENCLKYDPYIKRLYAEMRNIGAGGFGAVYEARHRLDKTKCALKIVLIDQKKFETREVETLALLDHVNVLRYHESWVTDLPKPISYTKAFEGDDDEEEEEEEDSDNFVCFEKEEEDSSSKNNNAIGGYSKSTSTSGKGLEEKYDACLVIKTELCNPGKTLKTLIECGEIFKMDDRDRQKLFLDIVFGLQYIHDHGFMHRDLKPPNIFISKENRAKIGDFGFARKYIMSDANGASPTSEKDRVCFSKNLGTSYYIAPEVENSTVYDRKADFYSLGMILFEMYYKMGSAMERDKTMNKLREEDFSDLKNISWNIQSVIQSLLSHEPSSRMELEMVIDKIMQPLEHQQSVEKTKVGAQQVNSPDMEYPGPARKLSFQRQISEPSPGATSEKHQPVQATAEELTKLTHSLKIRVNKNIQFDREEDD</sequence>
<name>K1QD19_MAGGI</name>
<dbReference type="GO" id="GO:0017148">
    <property type="term" value="P:negative regulation of translation"/>
    <property type="evidence" value="ECO:0007669"/>
    <property type="project" value="UniProtKB-KW"/>
</dbReference>
<dbReference type="Pfam" id="PF00069">
    <property type="entry name" value="Pkinase"/>
    <property type="match status" value="1"/>
</dbReference>
<dbReference type="PROSITE" id="PS00107">
    <property type="entry name" value="PROTEIN_KINASE_ATP"/>
    <property type="match status" value="1"/>
</dbReference>
<evidence type="ECO:0000256" key="12">
    <source>
        <dbReference type="SAM" id="MobiDB-lite"/>
    </source>
</evidence>
<dbReference type="SUPFAM" id="SSF56112">
    <property type="entry name" value="Protein kinase-like (PK-like)"/>
    <property type="match status" value="1"/>
</dbReference>
<dbReference type="EC" id="2.7.11.1" evidence="1"/>
<dbReference type="InParanoid" id="K1QD19"/>
<feature type="compositionally biased region" description="Acidic residues" evidence="12">
    <location>
        <begin position="135"/>
        <end position="148"/>
    </location>
</feature>
<accession>K1QD19</accession>
<evidence type="ECO:0000256" key="3">
    <source>
        <dbReference type="ARBA" id="ARBA00022679"/>
    </source>
</evidence>
<dbReference type="EMBL" id="JH817213">
    <property type="protein sequence ID" value="EKC34807.1"/>
    <property type="molecule type" value="Genomic_DNA"/>
</dbReference>